<dbReference type="Pfam" id="PF09884">
    <property type="entry name" value="DUF2111"/>
    <property type="match status" value="1"/>
</dbReference>
<dbReference type="PIRSF" id="PIRSF006557">
    <property type="entry name" value="UCP006557_sign"/>
    <property type="match status" value="1"/>
</dbReference>
<dbReference type="GeneID" id="24829365"/>
<name>A0A0E3S6A2_9EURY</name>
<evidence type="ECO:0000313" key="1">
    <source>
        <dbReference type="EMBL" id="AKB76729.1"/>
    </source>
</evidence>
<dbReference type="KEGG" id="mhor:MSHOH_0246"/>
<protein>
    <recommendedName>
        <fullName evidence="3">DUF2111 domain-containing protein</fullName>
    </recommendedName>
</protein>
<dbReference type="Proteomes" id="UP000033101">
    <property type="component" value="Chromosome"/>
</dbReference>
<dbReference type="HOGENOM" id="CLU_147797_1_0_2"/>
<dbReference type="STRING" id="1434110.MSHOH_0246"/>
<organism evidence="1 2">
    <name type="scientific">Methanosarcina horonobensis HB-1 = JCM 15518</name>
    <dbReference type="NCBI Taxonomy" id="1434110"/>
    <lineage>
        <taxon>Archaea</taxon>
        <taxon>Methanobacteriati</taxon>
        <taxon>Methanobacteriota</taxon>
        <taxon>Stenosarchaea group</taxon>
        <taxon>Methanomicrobia</taxon>
        <taxon>Methanosarcinales</taxon>
        <taxon>Methanosarcinaceae</taxon>
        <taxon>Methanosarcina</taxon>
    </lineage>
</organism>
<sequence length="148" mass="16005">MISEVPVFACTDCQILSGGENIISLSISEDSGPEDLEPIAVAIHSLTGLPTTIRSVKRRGLRLEKGKVLDRDYTGPVLEEVLKTNKVAHEVPTEGVYRGKHVVVAPIRSKEGKVVAALGIVDLLATIDLPSVFQEYTSVLEEVEDAKK</sequence>
<dbReference type="RefSeq" id="WP_394297758.1">
    <property type="nucleotide sequence ID" value="NZ_CP009516.1"/>
</dbReference>
<keyword evidence="2" id="KW-1185">Reference proteome</keyword>
<proteinExistence type="predicted"/>
<dbReference type="PATRIC" id="fig|1434110.4.peg.283"/>
<evidence type="ECO:0008006" key="3">
    <source>
        <dbReference type="Google" id="ProtNLM"/>
    </source>
</evidence>
<dbReference type="EMBL" id="CP009516">
    <property type="protein sequence ID" value="AKB76729.1"/>
    <property type="molecule type" value="Genomic_DNA"/>
</dbReference>
<evidence type="ECO:0000313" key="2">
    <source>
        <dbReference type="Proteomes" id="UP000033101"/>
    </source>
</evidence>
<gene>
    <name evidence="1" type="ORF">MSHOH_0246</name>
</gene>
<dbReference type="InterPro" id="IPR012029">
    <property type="entry name" value="UCP006557"/>
</dbReference>
<reference evidence="1 2" key="1">
    <citation type="submission" date="2014-07" db="EMBL/GenBank/DDBJ databases">
        <title>Methanogenic archaea and the global carbon cycle.</title>
        <authorList>
            <person name="Henriksen J.R."/>
            <person name="Luke J."/>
            <person name="Reinhart S."/>
            <person name="Benedict M.N."/>
            <person name="Youngblut N.D."/>
            <person name="Metcalf M.E."/>
            <person name="Whitaker R.J."/>
            <person name="Metcalf W.W."/>
        </authorList>
    </citation>
    <scope>NUCLEOTIDE SEQUENCE [LARGE SCALE GENOMIC DNA]</scope>
    <source>
        <strain evidence="1 2">HB-1</strain>
    </source>
</reference>
<dbReference type="AlphaFoldDB" id="A0A0E3S6A2"/>
<accession>A0A0E3S6A2</accession>